<dbReference type="EMBL" id="LMTR01000093">
    <property type="protein sequence ID" value="KWT64368.1"/>
    <property type="molecule type" value="Genomic_DNA"/>
</dbReference>
<protein>
    <submittedName>
        <fullName evidence="3">Putative thiol:disulfide interchange protein</fullName>
    </submittedName>
</protein>
<dbReference type="AlphaFoldDB" id="A0A109B8X0"/>
<keyword evidence="1" id="KW-0732">Signal</keyword>
<feature type="chain" id="PRO_5007132453" evidence="1">
    <location>
        <begin position="27"/>
        <end position="276"/>
    </location>
</feature>
<dbReference type="InterPro" id="IPR028250">
    <property type="entry name" value="DsbDN"/>
</dbReference>
<accession>A0A109B8X0</accession>
<proteinExistence type="predicted"/>
<dbReference type="RefSeq" id="WP_068464916.1">
    <property type="nucleotide sequence ID" value="NZ_LMTR01000093.1"/>
</dbReference>
<dbReference type="Proteomes" id="UP000059074">
    <property type="component" value="Unassembled WGS sequence"/>
</dbReference>
<evidence type="ECO:0000313" key="3">
    <source>
        <dbReference type="EMBL" id="KWT64368.1"/>
    </source>
</evidence>
<dbReference type="STRING" id="121290.APY04_3380"/>
<reference evidence="3 4" key="1">
    <citation type="submission" date="2015-10" db="EMBL/GenBank/DDBJ databases">
        <title>Transcriptomic analysis of a linuron degrading triple-species bacterial consortium.</title>
        <authorList>
            <person name="Albers P."/>
        </authorList>
    </citation>
    <scope>NUCLEOTIDE SEQUENCE [LARGE SCALE GENOMIC DNA]</scope>
    <source>
        <strain evidence="3 4">WDL6</strain>
    </source>
</reference>
<evidence type="ECO:0000256" key="1">
    <source>
        <dbReference type="SAM" id="SignalP"/>
    </source>
</evidence>
<feature type="domain" description="Thiol:disulfide interchange protein DsbD N-terminal" evidence="2">
    <location>
        <begin position="45"/>
        <end position="151"/>
    </location>
</feature>
<dbReference type="Pfam" id="PF11412">
    <property type="entry name" value="DsbD_N"/>
    <property type="match status" value="1"/>
</dbReference>
<dbReference type="OrthoDB" id="9811036at2"/>
<keyword evidence="4" id="KW-1185">Reference proteome</keyword>
<evidence type="ECO:0000313" key="4">
    <source>
        <dbReference type="Proteomes" id="UP000059074"/>
    </source>
</evidence>
<gene>
    <name evidence="3" type="ORF">APY04_3380</name>
</gene>
<evidence type="ECO:0000259" key="2">
    <source>
        <dbReference type="Pfam" id="PF11412"/>
    </source>
</evidence>
<organism evidence="3 4">
    <name type="scientific">Hyphomicrobium sulfonivorans</name>
    <dbReference type="NCBI Taxonomy" id="121290"/>
    <lineage>
        <taxon>Bacteria</taxon>
        <taxon>Pseudomonadati</taxon>
        <taxon>Pseudomonadota</taxon>
        <taxon>Alphaproteobacteria</taxon>
        <taxon>Hyphomicrobiales</taxon>
        <taxon>Hyphomicrobiaceae</taxon>
        <taxon>Hyphomicrobium</taxon>
    </lineage>
</organism>
<name>A0A109B8X0_HYPSL</name>
<comment type="caution">
    <text evidence="3">The sequence shown here is derived from an EMBL/GenBank/DDBJ whole genome shotgun (WGS) entry which is preliminary data.</text>
</comment>
<sequence>MRSKRNFLQSAFVCVAAFLAAATASAEVASDWAEGHYSRTRLIGGGGLIGVELELPEGWKTYWRYPGEAGGVAPSFDWSKSSNLESAEVLYPAPLRMSDAGGETIGYKGSVTFPVRLKAKDPAKPIDVRLGLEYGVCKDICIPAEAQLALTLPANSDAETSEPLIAAMSRIPATPDARRENDPLIKRVTPELAGDKPRIVIEAQIPGGTDGVDAFVDAPGGFYVPLPKQIAASPDGTVTFEVDLSRDVDVADFKGKPLTATVVSGSGQSQMTFSLE</sequence>
<feature type="signal peptide" evidence="1">
    <location>
        <begin position="1"/>
        <end position="26"/>
    </location>
</feature>
<dbReference type="PATRIC" id="fig|121290.4.peg.813"/>